<evidence type="ECO:0000313" key="2">
    <source>
        <dbReference type="Proteomes" id="UP000714275"/>
    </source>
</evidence>
<reference evidence="1" key="1">
    <citation type="journal article" date="2020" name="New Phytol.">
        <title>Comparative genomics reveals dynamic genome evolution in host specialist ectomycorrhizal fungi.</title>
        <authorList>
            <person name="Lofgren L.A."/>
            <person name="Nguyen N.H."/>
            <person name="Vilgalys R."/>
            <person name="Ruytinx J."/>
            <person name="Liao H.L."/>
            <person name="Branco S."/>
            <person name="Kuo A."/>
            <person name="LaButti K."/>
            <person name="Lipzen A."/>
            <person name="Andreopoulos W."/>
            <person name="Pangilinan J."/>
            <person name="Riley R."/>
            <person name="Hundley H."/>
            <person name="Na H."/>
            <person name="Barry K."/>
            <person name="Grigoriev I.V."/>
            <person name="Stajich J.E."/>
            <person name="Kennedy P.G."/>
        </authorList>
    </citation>
    <scope>NUCLEOTIDE SEQUENCE</scope>
    <source>
        <strain evidence="1">DOB743</strain>
    </source>
</reference>
<organism evidence="1 2">
    <name type="scientific">Suillus placidus</name>
    <dbReference type="NCBI Taxonomy" id="48579"/>
    <lineage>
        <taxon>Eukaryota</taxon>
        <taxon>Fungi</taxon>
        <taxon>Dikarya</taxon>
        <taxon>Basidiomycota</taxon>
        <taxon>Agaricomycotina</taxon>
        <taxon>Agaricomycetes</taxon>
        <taxon>Agaricomycetidae</taxon>
        <taxon>Boletales</taxon>
        <taxon>Suillineae</taxon>
        <taxon>Suillaceae</taxon>
        <taxon>Suillus</taxon>
    </lineage>
</organism>
<proteinExistence type="predicted"/>
<sequence>MMADYGMDFEMLPHTAPPGEEGLEFSHAGGEHEAFEGLASQIAEISGCRYTDHRTRHDRTENQTAHWDIQIDLLINAYLDYRSRSTENGMPTFNGPPSSSDTQCLSLSNIELIDLFQRSRSSPQSLPSHKYPNETLIYHGYIGRTPMYPTVAISLRTLAAYHQIH</sequence>
<dbReference type="AlphaFoldDB" id="A0A9P6ZKY7"/>
<evidence type="ECO:0000313" key="1">
    <source>
        <dbReference type="EMBL" id="KAG1770562.1"/>
    </source>
</evidence>
<dbReference type="EMBL" id="JABBWD010000064">
    <property type="protein sequence ID" value="KAG1770562.1"/>
    <property type="molecule type" value="Genomic_DNA"/>
</dbReference>
<name>A0A9P6ZKY7_9AGAM</name>
<keyword evidence="2" id="KW-1185">Reference proteome</keyword>
<protein>
    <submittedName>
        <fullName evidence="1">Uncharacterized protein</fullName>
    </submittedName>
</protein>
<dbReference type="Proteomes" id="UP000714275">
    <property type="component" value="Unassembled WGS sequence"/>
</dbReference>
<comment type="caution">
    <text evidence="1">The sequence shown here is derived from an EMBL/GenBank/DDBJ whole genome shotgun (WGS) entry which is preliminary data.</text>
</comment>
<dbReference type="OrthoDB" id="2656072at2759"/>
<gene>
    <name evidence="1" type="ORF">EV702DRAFT_977924</name>
</gene>
<accession>A0A9P6ZKY7</accession>